<evidence type="ECO:0000256" key="7">
    <source>
        <dbReference type="ARBA" id="ARBA00023180"/>
    </source>
</evidence>
<dbReference type="InterPro" id="IPR039798">
    <property type="entry name" value="Sulfhydryl_oxidase"/>
</dbReference>
<keyword evidence="8" id="KW-1133">Transmembrane helix</keyword>
<evidence type="ECO:0000256" key="1">
    <source>
        <dbReference type="ARBA" id="ARBA00001974"/>
    </source>
</evidence>
<dbReference type="PANTHER" id="PTHR22897:SF8">
    <property type="entry name" value="SULFHYDRYL OXIDASE"/>
    <property type="match status" value="1"/>
</dbReference>
<dbReference type="InterPro" id="IPR017937">
    <property type="entry name" value="Thioredoxin_CS"/>
</dbReference>
<evidence type="ECO:0000259" key="9">
    <source>
        <dbReference type="PROSITE" id="PS51324"/>
    </source>
</evidence>
<evidence type="ECO:0000256" key="3">
    <source>
        <dbReference type="ARBA" id="ARBA00022729"/>
    </source>
</evidence>
<keyword evidence="3" id="KW-0732">Signal</keyword>
<dbReference type="InterPro" id="IPR013766">
    <property type="entry name" value="Thioredoxin_domain"/>
</dbReference>
<comment type="catalytic activity">
    <reaction evidence="8">
        <text>2 R'C(R)SH + O2 = R'C(R)S-S(R)CR' + H2O2</text>
        <dbReference type="Rhea" id="RHEA:17357"/>
        <dbReference type="ChEBI" id="CHEBI:15379"/>
        <dbReference type="ChEBI" id="CHEBI:16240"/>
        <dbReference type="ChEBI" id="CHEBI:16520"/>
        <dbReference type="ChEBI" id="CHEBI:17412"/>
        <dbReference type="EC" id="1.8.3.2"/>
    </reaction>
</comment>
<dbReference type="SMR" id="G5AEN7"/>
<dbReference type="GO" id="GO:0006457">
    <property type="term" value="P:protein folding"/>
    <property type="evidence" value="ECO:0007669"/>
    <property type="project" value="TreeGrafter"/>
</dbReference>
<dbReference type="InterPro" id="IPR036774">
    <property type="entry name" value="ERV/ALR_sulphydryl_oxid_sf"/>
</dbReference>
<feature type="transmembrane region" description="Helical" evidence="8">
    <location>
        <begin position="377"/>
        <end position="400"/>
    </location>
</feature>
<dbReference type="CDD" id="cd02961">
    <property type="entry name" value="PDI_a_family"/>
    <property type="match status" value="1"/>
</dbReference>
<evidence type="ECO:0000256" key="5">
    <source>
        <dbReference type="ARBA" id="ARBA00023002"/>
    </source>
</evidence>
<dbReference type="RefSeq" id="XP_009538538.1">
    <property type="nucleotide sequence ID" value="XM_009540243.1"/>
</dbReference>
<dbReference type="GO" id="GO:0000139">
    <property type="term" value="C:Golgi membrane"/>
    <property type="evidence" value="ECO:0007669"/>
    <property type="project" value="TreeGrafter"/>
</dbReference>
<dbReference type="EMBL" id="JH159165">
    <property type="protein sequence ID" value="EGZ05677.1"/>
    <property type="molecule type" value="Genomic_DNA"/>
</dbReference>
<keyword evidence="5 8" id="KW-0560">Oxidoreductase</keyword>
<evidence type="ECO:0000313" key="11">
    <source>
        <dbReference type="EMBL" id="EGZ05677.1"/>
    </source>
</evidence>
<dbReference type="EC" id="1.8.3.2" evidence="8"/>
<dbReference type="GO" id="GO:0003756">
    <property type="term" value="F:protein disulfide isomerase activity"/>
    <property type="evidence" value="ECO:0007669"/>
    <property type="project" value="TreeGrafter"/>
</dbReference>
<dbReference type="PROSITE" id="PS51352">
    <property type="entry name" value="THIOREDOXIN_2"/>
    <property type="match status" value="1"/>
</dbReference>
<dbReference type="InterPro" id="IPR036249">
    <property type="entry name" value="Thioredoxin-like_sf"/>
</dbReference>
<name>G5AEN7_PHYSP</name>
<dbReference type="GeneID" id="20661831"/>
<dbReference type="InterPro" id="IPR017905">
    <property type="entry name" value="ERV/ALR_sulphydryl_oxidase"/>
</dbReference>
<dbReference type="PROSITE" id="PS00194">
    <property type="entry name" value="THIOREDOXIN_1"/>
    <property type="match status" value="1"/>
</dbReference>
<keyword evidence="8" id="KW-0812">Transmembrane</keyword>
<dbReference type="Gene3D" id="3.40.30.10">
    <property type="entry name" value="Glutaredoxin"/>
    <property type="match status" value="1"/>
</dbReference>
<gene>
    <name evidence="11" type="ORF">PHYSODRAFT_533158</name>
</gene>
<dbReference type="PANTHER" id="PTHR22897">
    <property type="entry name" value="QUIESCIN Q6-RELATED SULFHYDRYL OXIDASE"/>
    <property type="match status" value="1"/>
</dbReference>
<comment type="cofactor">
    <cofactor evidence="1 8">
        <name>FAD</name>
        <dbReference type="ChEBI" id="CHEBI:57692"/>
    </cofactor>
</comment>
<protein>
    <recommendedName>
        <fullName evidence="8">Sulfhydryl oxidase</fullName>
        <ecNumber evidence="8">1.8.3.2</ecNumber>
    </recommendedName>
</protein>
<evidence type="ECO:0000259" key="10">
    <source>
        <dbReference type="PROSITE" id="PS51352"/>
    </source>
</evidence>
<proteinExistence type="predicted"/>
<dbReference type="SUPFAM" id="SSF69000">
    <property type="entry name" value="FAD-dependent thiol oxidase"/>
    <property type="match status" value="1"/>
</dbReference>
<dbReference type="KEGG" id="psoj:PHYSODRAFT_533158"/>
<keyword evidence="6" id="KW-1015">Disulfide bond</keyword>
<feature type="domain" description="ERV/ALR sulfhydryl oxidase" evidence="9">
    <location>
        <begin position="203"/>
        <end position="332"/>
    </location>
</feature>
<dbReference type="Pfam" id="PF00085">
    <property type="entry name" value="Thioredoxin"/>
    <property type="match status" value="1"/>
</dbReference>
<dbReference type="GO" id="GO:0016971">
    <property type="term" value="F:flavin-dependent sulfhydryl oxidase activity"/>
    <property type="evidence" value="ECO:0007669"/>
    <property type="project" value="InterPro"/>
</dbReference>
<dbReference type="Gene3D" id="1.20.120.310">
    <property type="entry name" value="ERV/ALR sulfhydryl oxidase domain"/>
    <property type="match status" value="1"/>
</dbReference>
<keyword evidence="8" id="KW-0472">Membrane</keyword>
<evidence type="ECO:0000256" key="6">
    <source>
        <dbReference type="ARBA" id="ARBA00023157"/>
    </source>
</evidence>
<dbReference type="Proteomes" id="UP000002640">
    <property type="component" value="Unassembled WGS sequence"/>
</dbReference>
<dbReference type="Pfam" id="PF04777">
    <property type="entry name" value="Evr1_Alr"/>
    <property type="match status" value="1"/>
</dbReference>
<evidence type="ECO:0000256" key="8">
    <source>
        <dbReference type="RuleBase" id="RU371123"/>
    </source>
</evidence>
<dbReference type="AlphaFoldDB" id="G5AEN7"/>
<keyword evidence="12" id="KW-1185">Reference proteome</keyword>
<dbReference type="SUPFAM" id="SSF52833">
    <property type="entry name" value="Thioredoxin-like"/>
    <property type="match status" value="1"/>
</dbReference>
<sequence>MLNDSQTVWLVDFYSPWCPHCRQFAPQWEEVAGVYADVNTVQLGAVDCTEQNEICDREDVHSYPGVKMYHVTNEAIVMPHARHVYARQVARWIEETLHENNMQSGIDIDTVYTKNPLRDDMKKKEFKFGDPVEPLHDDRSAEIQRKRLKDAAATTLLTFEDGFFMGTAVLDGQRYKAAVAWVSALAASFPMKENRAAFALLVNEMKQKERWGKMEWREKLEKWKTTANAMSSPRNLFLSKDELALCTTYTCGLWGLEIMSAIRLVVKHFFGCEECKRHFLQANPESIIDKLALRDDDGPHAVAFWIWTMHNTVNKVLGKPRWPTNLSCPNCYTATDQPLSLDPAQLSEEDIVAYIRSVYKIEGSLKLEQRAASATSWSSVGGFTWMAAAALLLAVFAMLLQQNKHWLVGVKALKGRDHIA</sequence>
<dbReference type="OMA" id="NEICDRE"/>
<evidence type="ECO:0000256" key="2">
    <source>
        <dbReference type="ARBA" id="ARBA00022630"/>
    </source>
</evidence>
<dbReference type="PROSITE" id="PS51324">
    <property type="entry name" value="ERV_ALR"/>
    <property type="match status" value="1"/>
</dbReference>
<evidence type="ECO:0000313" key="12">
    <source>
        <dbReference type="Proteomes" id="UP000002640"/>
    </source>
</evidence>
<reference evidence="11 12" key="1">
    <citation type="journal article" date="2006" name="Science">
        <title>Phytophthora genome sequences uncover evolutionary origins and mechanisms of pathogenesis.</title>
        <authorList>
            <person name="Tyler B.M."/>
            <person name="Tripathy S."/>
            <person name="Zhang X."/>
            <person name="Dehal P."/>
            <person name="Jiang R.H."/>
            <person name="Aerts A."/>
            <person name="Arredondo F.D."/>
            <person name="Baxter L."/>
            <person name="Bensasson D."/>
            <person name="Beynon J.L."/>
            <person name="Chapman J."/>
            <person name="Damasceno C.M."/>
            <person name="Dorrance A.E."/>
            <person name="Dou D."/>
            <person name="Dickerman A.W."/>
            <person name="Dubchak I.L."/>
            <person name="Garbelotto M."/>
            <person name="Gijzen M."/>
            <person name="Gordon S.G."/>
            <person name="Govers F."/>
            <person name="Grunwald N.J."/>
            <person name="Huang W."/>
            <person name="Ivors K.L."/>
            <person name="Jones R.W."/>
            <person name="Kamoun S."/>
            <person name="Krampis K."/>
            <person name="Lamour K.H."/>
            <person name="Lee M.K."/>
            <person name="McDonald W.H."/>
            <person name="Medina M."/>
            <person name="Meijer H.J."/>
            <person name="Nordberg E.K."/>
            <person name="Maclean D.J."/>
            <person name="Ospina-Giraldo M.D."/>
            <person name="Morris P.F."/>
            <person name="Phuntumart V."/>
            <person name="Putnam N.H."/>
            <person name="Rash S."/>
            <person name="Rose J.K."/>
            <person name="Sakihama Y."/>
            <person name="Salamov A.A."/>
            <person name="Savidor A."/>
            <person name="Scheuring C.F."/>
            <person name="Smith B.M."/>
            <person name="Sobral B.W."/>
            <person name="Terry A."/>
            <person name="Torto-Alalibo T.A."/>
            <person name="Win J."/>
            <person name="Xu Z."/>
            <person name="Zhang H."/>
            <person name="Grigoriev I.V."/>
            <person name="Rokhsar D.S."/>
            <person name="Boore J.L."/>
        </authorList>
    </citation>
    <scope>NUCLEOTIDE SEQUENCE [LARGE SCALE GENOMIC DNA]</scope>
    <source>
        <strain evidence="11 12">P6497</strain>
    </source>
</reference>
<dbReference type="InParanoid" id="G5AEN7"/>
<keyword evidence="4 8" id="KW-0274">FAD</keyword>
<feature type="domain" description="Thioredoxin" evidence="10">
    <location>
        <begin position="1"/>
        <end position="98"/>
    </location>
</feature>
<keyword evidence="7" id="KW-0325">Glycoprotein</keyword>
<evidence type="ECO:0000256" key="4">
    <source>
        <dbReference type="ARBA" id="ARBA00022827"/>
    </source>
</evidence>
<keyword evidence="2 8" id="KW-0285">Flavoprotein</keyword>
<dbReference type="GO" id="GO:0005615">
    <property type="term" value="C:extracellular space"/>
    <property type="evidence" value="ECO:0007669"/>
    <property type="project" value="TreeGrafter"/>
</dbReference>
<organism evidence="11 12">
    <name type="scientific">Phytophthora sojae (strain P6497)</name>
    <name type="common">Soybean stem and root rot agent</name>
    <name type="synonym">Phytophthora megasperma f. sp. glycines</name>
    <dbReference type="NCBI Taxonomy" id="1094619"/>
    <lineage>
        <taxon>Eukaryota</taxon>
        <taxon>Sar</taxon>
        <taxon>Stramenopiles</taxon>
        <taxon>Oomycota</taxon>
        <taxon>Peronosporomycetes</taxon>
        <taxon>Peronosporales</taxon>
        <taxon>Peronosporaceae</taxon>
        <taxon>Phytophthora</taxon>
    </lineage>
</organism>
<accession>G5AEN7</accession>